<dbReference type="InterPro" id="IPR029151">
    <property type="entry name" value="Sensor-like_sf"/>
</dbReference>
<dbReference type="Pfam" id="PF00563">
    <property type="entry name" value="EAL"/>
    <property type="match status" value="1"/>
</dbReference>
<keyword evidence="3" id="KW-1185">Reference proteome</keyword>
<evidence type="ECO:0000313" key="3">
    <source>
        <dbReference type="Proteomes" id="UP000434209"/>
    </source>
</evidence>
<dbReference type="SUPFAM" id="SSF103190">
    <property type="entry name" value="Sensory domain-like"/>
    <property type="match status" value="1"/>
</dbReference>
<dbReference type="InterPro" id="IPR050706">
    <property type="entry name" value="Cyclic-di-GMP_PDE-like"/>
</dbReference>
<dbReference type="InterPro" id="IPR001633">
    <property type="entry name" value="EAL_dom"/>
</dbReference>
<organism evidence="2 3">
    <name type="scientific">Paraburkholderia acidiphila</name>
    <dbReference type="NCBI Taxonomy" id="2571747"/>
    <lineage>
        <taxon>Bacteria</taxon>
        <taxon>Pseudomonadati</taxon>
        <taxon>Pseudomonadota</taxon>
        <taxon>Betaproteobacteria</taxon>
        <taxon>Burkholderiales</taxon>
        <taxon>Burkholderiaceae</taxon>
        <taxon>Paraburkholderia</taxon>
    </lineage>
</organism>
<sequence length="438" mass="47789">MPNDPSETKAADTASLLAQLQPHAAGWGARWHAQWHDHALDSAFQPVLSITHQRVVGYEALLRATDTSGRAVAPAALFSAVEGAEAQQLDELARCLHLANFVGQGVETGWIFLNTLPRSARAADPAQAAIDGLCRHFDFPRERVVIEVLEQRGGDEHGSFVDERPPAGRRDFLVALDDFGAGFSNFDRVWRYRPDIVKLDRSLVTRAASGESHVAFITELVSILHHAGTMVLAEGVETESQLMVLMQADVDLVQGFWFGEPQASVREASAAAAALAQSMWRRFADYQRSTEIIEQVNFGALSHAMLCGARVLTGGGTLEAAAQAIFGDRDSHAQRVFSADEHGEQHEPSIAVPGVGPPARLAPFYPDTDSNWSRREYFRRALAAPGRVAVMGPHYSLNDGELCYTAAIALDYGGATHVLCADFPPEHGPRERPWRERG</sequence>
<gene>
    <name evidence="2" type="ORF">FAZ97_08315</name>
</gene>
<feature type="domain" description="EAL" evidence="1">
    <location>
        <begin position="24"/>
        <end position="275"/>
    </location>
</feature>
<reference evidence="2 3" key="1">
    <citation type="submission" date="2019-12" db="EMBL/GenBank/DDBJ databases">
        <title>Paraburkholderia acidiphila 7Q-K02 sp. nov and Paraburkholderia acidisoli DHF22 sp. nov., two strains isolated from forest soil.</title>
        <authorList>
            <person name="Gao Z."/>
            <person name="Qiu L."/>
        </authorList>
    </citation>
    <scope>NUCLEOTIDE SEQUENCE [LARGE SCALE GENOMIC DNA]</scope>
    <source>
        <strain evidence="2 3">7Q-K02</strain>
    </source>
</reference>
<dbReference type="Proteomes" id="UP000434209">
    <property type="component" value="Chromosome 1"/>
</dbReference>
<dbReference type="RefSeq" id="WP_158758015.1">
    <property type="nucleotide sequence ID" value="NZ_CP046909.1"/>
</dbReference>
<dbReference type="KEGG" id="pacp:FAZ97_08315"/>
<dbReference type="PANTHER" id="PTHR33121:SF76">
    <property type="entry name" value="SIGNALING PROTEIN"/>
    <property type="match status" value="1"/>
</dbReference>
<dbReference type="PANTHER" id="PTHR33121">
    <property type="entry name" value="CYCLIC DI-GMP PHOSPHODIESTERASE PDEF"/>
    <property type="match status" value="1"/>
</dbReference>
<dbReference type="OrthoDB" id="9813903at2"/>
<dbReference type="Gene3D" id="3.20.20.450">
    <property type="entry name" value="EAL domain"/>
    <property type="match status" value="1"/>
</dbReference>
<dbReference type="PROSITE" id="PS50883">
    <property type="entry name" value="EAL"/>
    <property type="match status" value="1"/>
</dbReference>
<dbReference type="EMBL" id="CP046909">
    <property type="protein sequence ID" value="QGZ54926.1"/>
    <property type="molecule type" value="Genomic_DNA"/>
</dbReference>
<dbReference type="CDD" id="cd01948">
    <property type="entry name" value="EAL"/>
    <property type="match status" value="1"/>
</dbReference>
<name>A0A7Z2G4H5_9BURK</name>
<evidence type="ECO:0000313" key="2">
    <source>
        <dbReference type="EMBL" id="QGZ54926.1"/>
    </source>
</evidence>
<protein>
    <submittedName>
        <fullName evidence="2">EAL domain-containing protein</fullName>
    </submittedName>
</protein>
<evidence type="ECO:0000259" key="1">
    <source>
        <dbReference type="PROSITE" id="PS50883"/>
    </source>
</evidence>
<dbReference type="GO" id="GO:0071111">
    <property type="term" value="F:cyclic-guanylate-specific phosphodiesterase activity"/>
    <property type="evidence" value="ECO:0007669"/>
    <property type="project" value="InterPro"/>
</dbReference>
<dbReference type="SMART" id="SM00052">
    <property type="entry name" value="EAL"/>
    <property type="match status" value="1"/>
</dbReference>
<accession>A0A7Z2G4H5</accession>
<dbReference type="AlphaFoldDB" id="A0A7Z2G4H5"/>
<dbReference type="InterPro" id="IPR035919">
    <property type="entry name" value="EAL_sf"/>
</dbReference>
<dbReference type="Gene3D" id="3.30.450.20">
    <property type="entry name" value="PAS domain"/>
    <property type="match status" value="1"/>
</dbReference>
<dbReference type="SUPFAM" id="SSF141868">
    <property type="entry name" value="EAL domain-like"/>
    <property type="match status" value="1"/>
</dbReference>
<proteinExistence type="predicted"/>